<reference evidence="9" key="1">
    <citation type="submission" date="2015-07" db="EMBL/GenBank/DDBJ databases">
        <title>Lactobacillus ginsenosidimutans/EMML 3141/ whole genome sequencing.</title>
        <authorList>
            <person name="Kim M.K."/>
            <person name="Im W.-T."/>
            <person name="Srinivasan S."/>
            <person name="Lee J.-J."/>
        </authorList>
    </citation>
    <scope>NUCLEOTIDE SEQUENCE [LARGE SCALE GENOMIC DNA]</scope>
    <source>
        <strain evidence="9">EMML 3041</strain>
    </source>
</reference>
<comment type="function">
    <text evidence="5">Involved in formation and maintenance of cell shape.</text>
</comment>
<dbReference type="GO" id="GO:0008360">
    <property type="term" value="P:regulation of cell shape"/>
    <property type="evidence" value="ECO:0007669"/>
    <property type="project" value="UniProtKB-KW"/>
</dbReference>
<dbReference type="NCBIfam" id="TIGR00219">
    <property type="entry name" value="mreC"/>
    <property type="match status" value="1"/>
</dbReference>
<evidence type="ECO:0000256" key="1">
    <source>
        <dbReference type="ARBA" id="ARBA00009369"/>
    </source>
</evidence>
<dbReference type="Proteomes" id="UP000036106">
    <property type="component" value="Chromosome"/>
</dbReference>
<keyword evidence="3 5" id="KW-0133">Cell shape</keyword>
<evidence type="ECO:0000256" key="2">
    <source>
        <dbReference type="ARBA" id="ARBA00013855"/>
    </source>
</evidence>
<dbReference type="STRING" id="1007676.ABM34_01780"/>
<name>A0A0H4QHB9_9LACO</name>
<dbReference type="InterPro" id="IPR042175">
    <property type="entry name" value="Cell/Rod_MreC_2"/>
</dbReference>
<dbReference type="RefSeq" id="WP_048702719.1">
    <property type="nucleotide sequence ID" value="NZ_CP012034.1"/>
</dbReference>
<evidence type="ECO:0000313" key="9">
    <source>
        <dbReference type="Proteomes" id="UP000036106"/>
    </source>
</evidence>
<dbReference type="PANTHER" id="PTHR34138">
    <property type="entry name" value="CELL SHAPE-DETERMINING PROTEIN MREC"/>
    <property type="match status" value="1"/>
</dbReference>
<gene>
    <name evidence="8" type="ORF">ABM34_01780</name>
</gene>
<sequence>MQKFFSNKKLIILMIIIIVTFGLLAVSVNVRDKKDTPPVVQQVGNDVVSLVGGVFSYPTNGIKNVSSEFSDLYNTYAENRRLKSKIEDLAQNQAKLKVTQDENKKLKQELDLNATLTDYDTTNAAVLTRSPSSWQNYLVINRGQTSGIKKNMPVMSGKGLIGRIVEVNKISSKVELISTDNEINDKFASEILDDNKTNITGVVSRFDNSTGDLVMENVNSVKGIKKGQRVVTSGLGGRTPRGLYIGKVYGIKKDDYGMTNSVYITPAAELRNFTVVTVIKSSVSGEK</sequence>
<feature type="coiled-coil region" evidence="6">
    <location>
        <begin position="79"/>
        <end position="109"/>
    </location>
</feature>
<evidence type="ECO:0000259" key="7">
    <source>
        <dbReference type="Pfam" id="PF04085"/>
    </source>
</evidence>
<organism evidence="8 9">
    <name type="scientific">Companilactobacillus ginsenosidimutans</name>
    <dbReference type="NCBI Taxonomy" id="1007676"/>
    <lineage>
        <taxon>Bacteria</taxon>
        <taxon>Bacillati</taxon>
        <taxon>Bacillota</taxon>
        <taxon>Bacilli</taxon>
        <taxon>Lactobacillales</taxon>
        <taxon>Lactobacillaceae</taxon>
        <taxon>Companilactobacillus</taxon>
    </lineage>
</organism>
<evidence type="ECO:0000256" key="6">
    <source>
        <dbReference type="SAM" id="Coils"/>
    </source>
</evidence>
<dbReference type="GO" id="GO:0005886">
    <property type="term" value="C:plasma membrane"/>
    <property type="evidence" value="ECO:0007669"/>
    <property type="project" value="TreeGrafter"/>
</dbReference>
<keyword evidence="9" id="KW-1185">Reference proteome</keyword>
<dbReference type="KEGG" id="lgn:ABM34_01780"/>
<evidence type="ECO:0000256" key="3">
    <source>
        <dbReference type="ARBA" id="ARBA00022960"/>
    </source>
</evidence>
<evidence type="ECO:0000256" key="5">
    <source>
        <dbReference type="PIRNR" id="PIRNR038471"/>
    </source>
</evidence>
<dbReference type="InterPro" id="IPR007221">
    <property type="entry name" value="MreC"/>
</dbReference>
<evidence type="ECO:0000313" key="8">
    <source>
        <dbReference type="EMBL" id="AKP66401.1"/>
    </source>
</evidence>
<comment type="similarity">
    <text evidence="1 5">Belongs to the MreC family.</text>
</comment>
<proteinExistence type="inferred from homology"/>
<dbReference type="PIRSF" id="PIRSF038471">
    <property type="entry name" value="MreC"/>
    <property type="match status" value="1"/>
</dbReference>
<dbReference type="PANTHER" id="PTHR34138:SF1">
    <property type="entry name" value="CELL SHAPE-DETERMINING PROTEIN MREC"/>
    <property type="match status" value="1"/>
</dbReference>
<protein>
    <recommendedName>
        <fullName evidence="2 5">Cell shape-determining protein MreC</fullName>
    </recommendedName>
    <alternativeName>
        <fullName evidence="4 5">Cell shape protein MreC</fullName>
    </alternativeName>
</protein>
<dbReference type="OrthoDB" id="9792313at2"/>
<dbReference type="InterPro" id="IPR055342">
    <property type="entry name" value="MreC_beta-barrel_core"/>
</dbReference>
<keyword evidence="6" id="KW-0175">Coiled coil</keyword>
<dbReference type="EMBL" id="CP012034">
    <property type="protein sequence ID" value="AKP66401.1"/>
    <property type="molecule type" value="Genomic_DNA"/>
</dbReference>
<dbReference type="AlphaFoldDB" id="A0A0H4QHB9"/>
<evidence type="ECO:0000256" key="4">
    <source>
        <dbReference type="ARBA" id="ARBA00032089"/>
    </source>
</evidence>
<accession>A0A0H4QHB9</accession>
<dbReference type="PATRIC" id="fig|1007676.4.peg.372"/>
<dbReference type="Gene3D" id="2.40.10.340">
    <property type="entry name" value="Rod shape-determining protein MreC, domain 1"/>
    <property type="match status" value="1"/>
</dbReference>
<dbReference type="Pfam" id="PF04085">
    <property type="entry name" value="MreC"/>
    <property type="match status" value="1"/>
</dbReference>
<feature type="domain" description="Rod shape-determining protein MreC beta-barrel core" evidence="7">
    <location>
        <begin position="126"/>
        <end position="280"/>
    </location>
</feature>
<dbReference type="Gene3D" id="2.40.10.350">
    <property type="entry name" value="Rod shape-determining protein MreC, domain 2"/>
    <property type="match status" value="1"/>
</dbReference>
<dbReference type="InterPro" id="IPR042177">
    <property type="entry name" value="Cell/Rod_1"/>
</dbReference>